<evidence type="ECO:0000313" key="1">
    <source>
        <dbReference type="EMBL" id="EEH00303.1"/>
    </source>
</evidence>
<keyword evidence="1" id="KW-0614">Plasmid</keyword>
<comment type="caution">
    <text evidence="1">The sequence shown here is derived from an EMBL/GenBank/DDBJ whole genome shotgun (WGS) entry which is preliminary data.</text>
</comment>
<sequence length="52" mass="5858">MCLLLFSCGPFSKDSRSSQKHNFKVKAKSVLNPSNKENINTRKGTNIMLCIK</sequence>
<accession>A0A826H116</accession>
<dbReference type="Proteomes" id="UP000006166">
    <property type="component" value="Unassembled WGS sequence"/>
</dbReference>
<geneLocation type="plasmid" evidence="1">
    <name>lp32-6</name>
</geneLocation>
<reference evidence="1 2" key="1">
    <citation type="journal article" date="2011" name="J. Bacteriol.">
        <title>Whole genome sequence of an unusual Borrelia burgdorferi sensu lato isolate.</title>
        <authorList>
            <person name="Casjens S.R."/>
            <person name="Fraser-Liggett C.M."/>
            <person name="Mongodin E.F."/>
            <person name="Qiu W.G."/>
            <person name="Dunn J.J."/>
            <person name="Luft B.J."/>
            <person name="Schutzer S.E."/>
        </authorList>
    </citation>
    <scope>NUCLEOTIDE SEQUENCE [LARGE SCALE GENOMIC DNA]</scope>
    <source>
        <strain evidence="1 2">SV1</strain>
    </source>
</reference>
<name>A0A826H116_9SPIR</name>
<keyword evidence="2" id="KW-1185">Reference proteome</keyword>
<gene>
    <name evidence="1" type="ORF">BSV1_M48</name>
</gene>
<organism evidence="1 2">
    <name type="scientific">Borreliella finlandensis</name>
    <dbReference type="NCBI Taxonomy" id="498741"/>
    <lineage>
        <taxon>Bacteria</taxon>
        <taxon>Pseudomonadati</taxon>
        <taxon>Spirochaetota</taxon>
        <taxon>Spirochaetia</taxon>
        <taxon>Spirochaetales</taxon>
        <taxon>Borreliaceae</taxon>
        <taxon>Borreliella</taxon>
    </lineage>
</organism>
<dbReference type="EMBL" id="ABJZ02000006">
    <property type="protein sequence ID" value="EEH00303.1"/>
    <property type="molecule type" value="Genomic_DNA"/>
</dbReference>
<evidence type="ECO:0000313" key="2">
    <source>
        <dbReference type="Proteomes" id="UP000006166"/>
    </source>
</evidence>
<proteinExistence type="predicted"/>
<protein>
    <submittedName>
        <fullName evidence="1">Uncharacterized protein</fullName>
    </submittedName>
</protein>
<dbReference type="AlphaFoldDB" id="A0A826H116"/>